<dbReference type="Proteomes" id="UP000076552">
    <property type="component" value="Unassembled WGS sequence"/>
</dbReference>
<organism evidence="1 2">
    <name type="scientific">Colletotrichum tofieldiae</name>
    <dbReference type="NCBI Taxonomy" id="708197"/>
    <lineage>
        <taxon>Eukaryota</taxon>
        <taxon>Fungi</taxon>
        <taxon>Dikarya</taxon>
        <taxon>Ascomycota</taxon>
        <taxon>Pezizomycotina</taxon>
        <taxon>Sordariomycetes</taxon>
        <taxon>Hypocreomycetidae</taxon>
        <taxon>Glomerellales</taxon>
        <taxon>Glomerellaceae</taxon>
        <taxon>Colletotrichum</taxon>
        <taxon>Colletotrichum spaethianum species complex</taxon>
    </lineage>
</organism>
<feature type="non-terminal residue" evidence="1">
    <location>
        <position position="1"/>
    </location>
</feature>
<sequence>LSGTKRKMLRMFTNMDGLGRMLLVVIVLMALVFVASRFDFILTSDKSKEGEVDGEEDSTYAFYASRRRRASSVKRVTFDI</sequence>
<keyword evidence="2" id="KW-1185">Reference proteome</keyword>
<evidence type="ECO:0000313" key="1">
    <source>
        <dbReference type="EMBL" id="KZL66170.1"/>
    </source>
</evidence>
<dbReference type="AlphaFoldDB" id="A0A166NXV9"/>
<accession>A0A166NXV9</accession>
<name>A0A166NXV9_9PEZI</name>
<gene>
    <name evidence="1" type="ORF">CT0861_02985</name>
</gene>
<dbReference type="EMBL" id="LFIV01000187">
    <property type="protein sequence ID" value="KZL66170.1"/>
    <property type="molecule type" value="Genomic_DNA"/>
</dbReference>
<evidence type="ECO:0000313" key="2">
    <source>
        <dbReference type="Proteomes" id="UP000076552"/>
    </source>
</evidence>
<comment type="caution">
    <text evidence="1">The sequence shown here is derived from an EMBL/GenBank/DDBJ whole genome shotgun (WGS) entry which is preliminary data.</text>
</comment>
<reference evidence="1 2" key="1">
    <citation type="submission" date="2015-06" db="EMBL/GenBank/DDBJ databases">
        <title>Survival trade-offs in plant roots during colonization by closely related pathogenic and mutualistic fungi.</title>
        <authorList>
            <person name="Hacquard S."/>
            <person name="Kracher B."/>
            <person name="Hiruma K."/>
            <person name="Weinman A."/>
            <person name="Muench P."/>
            <person name="Garrido Oter R."/>
            <person name="Ver Loren van Themaat E."/>
            <person name="Dallerey J.-F."/>
            <person name="Damm U."/>
            <person name="Henrissat B."/>
            <person name="Lespinet O."/>
            <person name="Thon M."/>
            <person name="Kemen E."/>
            <person name="McHardy A.C."/>
            <person name="Schulze-Lefert P."/>
            <person name="O'Connell R.J."/>
        </authorList>
    </citation>
    <scope>NUCLEOTIDE SEQUENCE [LARGE SCALE GENOMIC DNA]</scope>
    <source>
        <strain evidence="1 2">0861</strain>
    </source>
</reference>
<proteinExistence type="predicted"/>
<protein>
    <submittedName>
        <fullName evidence="1">Uncharacterized protein</fullName>
    </submittedName>
</protein>